<dbReference type="Gene3D" id="3.40.30.10">
    <property type="entry name" value="Glutaredoxin"/>
    <property type="match status" value="1"/>
</dbReference>
<evidence type="ECO:0000313" key="3">
    <source>
        <dbReference type="Proteomes" id="UP000258927"/>
    </source>
</evidence>
<sequence length="221" mass="24919">MSNKIKIDLFSDPACPWCLVGLTRFDQALQRLDPNVELELTHHAYLLDPNTPEGGENARDVLQMKYGQAPDEMWDRLEEEGKKSGLDLDMRKQEIRYPTQRAQILIAIAKEQDKQQEIALALSRANYLKAENISDPDFLADLAEAHGFDREEIFALVQREDLKGHIEKAAADASKQGVQGVPFFIFNEQYAMSGAQPDEVFDQVFAQLLSGEPMPQPDQSA</sequence>
<dbReference type="PANTHER" id="PTHR13887">
    <property type="entry name" value="GLUTATHIONE S-TRANSFERASE KAPPA"/>
    <property type="match status" value="1"/>
</dbReference>
<dbReference type="PANTHER" id="PTHR13887:SF41">
    <property type="entry name" value="THIOREDOXIN SUPERFAMILY PROTEIN"/>
    <property type="match status" value="1"/>
</dbReference>
<feature type="domain" description="DSBA-like thioredoxin" evidence="1">
    <location>
        <begin position="7"/>
        <end position="203"/>
    </location>
</feature>
<dbReference type="SUPFAM" id="SSF52833">
    <property type="entry name" value="Thioredoxin-like"/>
    <property type="match status" value="1"/>
</dbReference>
<dbReference type="RefSeq" id="WP_117394994.1">
    <property type="nucleotide sequence ID" value="NZ_CP021330.1"/>
</dbReference>
<dbReference type="CDD" id="cd03024">
    <property type="entry name" value="DsbA_FrnE"/>
    <property type="match status" value="1"/>
</dbReference>
<organism evidence="2 3">
    <name type="scientific">Maritalea myrionectae</name>
    <dbReference type="NCBI Taxonomy" id="454601"/>
    <lineage>
        <taxon>Bacteria</taxon>
        <taxon>Pseudomonadati</taxon>
        <taxon>Pseudomonadota</taxon>
        <taxon>Alphaproteobacteria</taxon>
        <taxon>Hyphomicrobiales</taxon>
        <taxon>Devosiaceae</taxon>
        <taxon>Maritalea</taxon>
    </lineage>
</organism>
<protein>
    <recommendedName>
        <fullName evidence="1">DSBA-like thioredoxin domain-containing protein</fullName>
    </recommendedName>
</protein>
<dbReference type="GO" id="GO:0016491">
    <property type="term" value="F:oxidoreductase activity"/>
    <property type="evidence" value="ECO:0007669"/>
    <property type="project" value="InterPro"/>
</dbReference>
<dbReference type="InterPro" id="IPR001853">
    <property type="entry name" value="DSBA-like_thioredoxin_dom"/>
</dbReference>
<dbReference type="Proteomes" id="UP000258927">
    <property type="component" value="Chromosome"/>
</dbReference>
<accession>A0A2R4MB80</accession>
<evidence type="ECO:0000313" key="2">
    <source>
        <dbReference type="EMBL" id="AVX03298.1"/>
    </source>
</evidence>
<reference evidence="2 3" key="1">
    <citation type="submission" date="2017-05" db="EMBL/GenBank/DDBJ databases">
        <title>Genome Analysis of Maritalea myrionectae HL2708#5.</title>
        <authorList>
            <consortium name="Cotde Inc.-PKNU"/>
            <person name="Jang D."/>
            <person name="Oh H.-M."/>
        </authorList>
    </citation>
    <scope>NUCLEOTIDE SEQUENCE [LARGE SCALE GENOMIC DNA]</scope>
    <source>
        <strain evidence="2 3">HL2708#5</strain>
    </source>
</reference>
<keyword evidence="3" id="KW-1185">Reference proteome</keyword>
<dbReference type="EMBL" id="CP021330">
    <property type="protein sequence ID" value="AVX03298.1"/>
    <property type="molecule type" value="Genomic_DNA"/>
</dbReference>
<name>A0A2R4MB80_9HYPH</name>
<dbReference type="STRING" id="1122213.GCA_000423365_02032"/>
<dbReference type="AlphaFoldDB" id="A0A2R4MB80"/>
<evidence type="ECO:0000259" key="1">
    <source>
        <dbReference type="Pfam" id="PF01323"/>
    </source>
</evidence>
<proteinExistence type="predicted"/>
<dbReference type="InterPro" id="IPR036249">
    <property type="entry name" value="Thioredoxin-like_sf"/>
</dbReference>
<dbReference type="Pfam" id="PF01323">
    <property type="entry name" value="DSBA"/>
    <property type="match status" value="1"/>
</dbReference>
<dbReference type="KEGG" id="mmyr:MXMO3_00766"/>
<gene>
    <name evidence="2" type="ORF">MXMO3_00766</name>
</gene>